<comment type="caution">
    <text evidence="1">The sequence shown here is derived from an EMBL/GenBank/DDBJ whole genome shotgun (WGS) entry which is preliminary data.</text>
</comment>
<proteinExistence type="predicted"/>
<protein>
    <submittedName>
        <fullName evidence="1">Uncharacterized protein</fullName>
    </submittedName>
</protein>
<keyword evidence="2" id="KW-1185">Reference proteome</keyword>
<dbReference type="EMBL" id="BMZA01000009">
    <property type="protein sequence ID" value="GGZ08989.1"/>
    <property type="molecule type" value="Genomic_DNA"/>
</dbReference>
<dbReference type="Proteomes" id="UP000648075">
    <property type="component" value="Unassembled WGS sequence"/>
</dbReference>
<dbReference type="AlphaFoldDB" id="A0A918PH11"/>
<evidence type="ECO:0000313" key="2">
    <source>
        <dbReference type="Proteomes" id="UP000648075"/>
    </source>
</evidence>
<reference evidence="1" key="1">
    <citation type="journal article" date="2014" name="Int. J. Syst. Evol. Microbiol.">
        <title>Complete genome sequence of Corynebacterium casei LMG S-19264T (=DSM 44701T), isolated from a smear-ripened cheese.</title>
        <authorList>
            <consortium name="US DOE Joint Genome Institute (JGI-PGF)"/>
            <person name="Walter F."/>
            <person name="Albersmeier A."/>
            <person name="Kalinowski J."/>
            <person name="Ruckert C."/>
        </authorList>
    </citation>
    <scope>NUCLEOTIDE SEQUENCE</scope>
    <source>
        <strain evidence="1">KCTC 32255</strain>
    </source>
</reference>
<sequence>MLRTKLLRGRGIGDPRLDKPAQALFIQLLQLTTAAAPEMPARRGYMVRPPLQRTVRTEQIARRCPPGKAA</sequence>
<organism evidence="1 2">
    <name type="scientific">Novosphingobium colocasiae</name>
    <dbReference type="NCBI Taxonomy" id="1256513"/>
    <lineage>
        <taxon>Bacteria</taxon>
        <taxon>Pseudomonadati</taxon>
        <taxon>Pseudomonadota</taxon>
        <taxon>Alphaproteobacteria</taxon>
        <taxon>Sphingomonadales</taxon>
        <taxon>Sphingomonadaceae</taxon>
        <taxon>Novosphingobium</taxon>
    </lineage>
</organism>
<evidence type="ECO:0000313" key="1">
    <source>
        <dbReference type="EMBL" id="GGZ08989.1"/>
    </source>
</evidence>
<reference evidence="1" key="2">
    <citation type="submission" date="2020-09" db="EMBL/GenBank/DDBJ databases">
        <authorList>
            <person name="Sun Q."/>
            <person name="Kim S."/>
        </authorList>
    </citation>
    <scope>NUCLEOTIDE SEQUENCE</scope>
    <source>
        <strain evidence="1">KCTC 32255</strain>
    </source>
</reference>
<gene>
    <name evidence="1" type="ORF">GCM10011614_24880</name>
</gene>
<name>A0A918PH11_9SPHN</name>
<accession>A0A918PH11</accession>